<gene>
    <name evidence="2" type="ORF">QU38_00340</name>
</gene>
<feature type="compositionally biased region" description="Basic and acidic residues" evidence="1">
    <location>
        <begin position="79"/>
        <end position="95"/>
    </location>
</feature>
<feature type="non-terminal residue" evidence="2">
    <location>
        <position position="130"/>
    </location>
</feature>
<organism evidence="2 3">
    <name type="scientific">Staphylococcus aureus</name>
    <dbReference type="NCBI Taxonomy" id="1280"/>
    <lineage>
        <taxon>Bacteria</taxon>
        <taxon>Bacillati</taxon>
        <taxon>Bacillota</taxon>
        <taxon>Bacilli</taxon>
        <taxon>Bacillales</taxon>
        <taxon>Staphylococcaceae</taxon>
        <taxon>Staphylococcus</taxon>
    </lineage>
</organism>
<dbReference type="EMBL" id="JXIG01000079">
    <property type="protein sequence ID" value="KIU01688.1"/>
    <property type="molecule type" value="Genomic_DNA"/>
</dbReference>
<evidence type="ECO:0000313" key="2">
    <source>
        <dbReference type="EMBL" id="KIU01688.1"/>
    </source>
</evidence>
<protein>
    <submittedName>
        <fullName evidence="2">Uncharacterized protein</fullName>
    </submittedName>
</protein>
<evidence type="ECO:0000313" key="3">
    <source>
        <dbReference type="Proteomes" id="UP000032274"/>
    </source>
</evidence>
<accession>A0AA40JQ68</accession>
<feature type="region of interest" description="Disordered" evidence="1">
    <location>
        <begin position="34"/>
        <end position="130"/>
    </location>
</feature>
<feature type="compositionally biased region" description="Basic and acidic residues" evidence="1">
    <location>
        <begin position="35"/>
        <end position="47"/>
    </location>
</feature>
<evidence type="ECO:0000256" key="1">
    <source>
        <dbReference type="SAM" id="MobiDB-lite"/>
    </source>
</evidence>
<dbReference type="Proteomes" id="UP000032274">
    <property type="component" value="Unassembled WGS sequence"/>
</dbReference>
<feature type="non-terminal residue" evidence="2">
    <location>
        <position position="1"/>
    </location>
</feature>
<comment type="caution">
    <text evidence="2">The sequence shown here is derived from an EMBL/GenBank/DDBJ whole genome shotgun (WGS) entry which is preliminary data.</text>
</comment>
<feature type="compositionally biased region" description="Basic and acidic residues" evidence="1">
    <location>
        <begin position="61"/>
        <end position="71"/>
    </location>
</feature>
<dbReference type="AlphaFoldDB" id="A0AA40JQ68"/>
<feature type="compositionally biased region" description="Basic and acidic residues" evidence="1">
    <location>
        <begin position="105"/>
        <end position="117"/>
    </location>
</feature>
<proteinExistence type="predicted"/>
<reference evidence="2 3" key="1">
    <citation type="submission" date="2015-01" db="EMBL/GenBank/DDBJ databases">
        <title>Characterization of Swiss Staphylococcus aureus strains involved in food poisoning.</title>
        <authorList>
            <person name="Crovadore J."/>
            <person name="Chablais R."/>
            <person name="Tonacini J."/>
            <person name="Schnyder B."/>
            <person name="Lefort F."/>
        </authorList>
    </citation>
    <scope>NUCLEOTIDE SEQUENCE [LARGE SCALE GENOMIC DNA]</scope>
    <source>
        <strain evidence="2 3">SA-120</strain>
    </source>
</reference>
<sequence>HQLDAACRGYGQAVRTAGGAGQGSLAAPVVAAQSHDFEHQQRQHEGGSEQEIGQVGQPVGKPERQREEQRQPGKRRPRARDTHARAGAGRHDGKRYAHGQRPNRLHVESRKQRRCPDRAQGQADHGAALS</sequence>
<name>A0AA40JQ68_STAAU</name>